<evidence type="ECO:0000256" key="10">
    <source>
        <dbReference type="ARBA" id="ARBA00022984"/>
    </source>
</evidence>
<accession>A0A6S6SL24</accession>
<feature type="domain" description="Penicillin-binding protein transpeptidase" evidence="15">
    <location>
        <begin position="256"/>
        <end position="592"/>
    </location>
</feature>
<feature type="domain" description="Penicillin-binding protein dimerisation" evidence="16">
    <location>
        <begin position="48"/>
        <end position="222"/>
    </location>
</feature>
<dbReference type="SUPFAM" id="SSF56519">
    <property type="entry name" value="Penicillin binding protein dimerisation domain"/>
    <property type="match status" value="1"/>
</dbReference>
<keyword evidence="13" id="KW-0961">Cell wall biogenesis/degradation</keyword>
<keyword evidence="9" id="KW-0133">Cell shape</keyword>
<evidence type="ECO:0000256" key="12">
    <source>
        <dbReference type="ARBA" id="ARBA00023136"/>
    </source>
</evidence>
<keyword evidence="7 14" id="KW-0812">Transmembrane</keyword>
<dbReference type="InterPro" id="IPR001460">
    <property type="entry name" value="PCN-bd_Tpept"/>
</dbReference>
<dbReference type="GO" id="GO:0071972">
    <property type="term" value="F:peptidoglycan L,D-transpeptidase activity"/>
    <property type="evidence" value="ECO:0007669"/>
    <property type="project" value="TreeGrafter"/>
</dbReference>
<dbReference type="GO" id="GO:0009252">
    <property type="term" value="P:peptidoglycan biosynthetic process"/>
    <property type="evidence" value="ECO:0007669"/>
    <property type="project" value="UniProtKB-KW"/>
</dbReference>
<keyword evidence="11 14" id="KW-1133">Transmembrane helix</keyword>
<keyword evidence="10" id="KW-0573">Peptidoglycan synthesis</keyword>
<dbReference type="SUPFAM" id="SSF56601">
    <property type="entry name" value="beta-lactamase/transpeptidase-like"/>
    <property type="match status" value="1"/>
</dbReference>
<dbReference type="NCBIfam" id="TIGR03423">
    <property type="entry name" value="pbp2_mrdA"/>
    <property type="match status" value="1"/>
</dbReference>
<comment type="subcellular location">
    <subcellularLocation>
        <location evidence="2">Cell membrane</location>
    </subcellularLocation>
    <subcellularLocation>
        <location evidence="1">Membrane</location>
        <topology evidence="1">Single-pass membrane protein</topology>
    </subcellularLocation>
</comment>
<dbReference type="InterPro" id="IPR036138">
    <property type="entry name" value="PBP_dimer_sf"/>
</dbReference>
<dbReference type="EC" id="2.4.1.129" evidence="17"/>
<keyword evidence="12 14" id="KW-0472">Membrane</keyword>
<dbReference type="GO" id="GO:0006508">
    <property type="term" value="P:proteolysis"/>
    <property type="evidence" value="ECO:0007669"/>
    <property type="project" value="UniProtKB-KW"/>
</dbReference>
<keyword evidence="17" id="KW-0131">Cell cycle</keyword>
<dbReference type="InterPro" id="IPR012338">
    <property type="entry name" value="Beta-lactam/transpept-like"/>
</dbReference>
<reference evidence="17" key="1">
    <citation type="submission" date="2020-01" db="EMBL/GenBank/DDBJ databases">
        <authorList>
            <person name="Meier V. D."/>
            <person name="Meier V D."/>
        </authorList>
    </citation>
    <scope>NUCLEOTIDE SEQUENCE</scope>
    <source>
        <strain evidence="17">HLG_WM_MAG_12</strain>
    </source>
</reference>
<evidence type="ECO:0000256" key="5">
    <source>
        <dbReference type="ARBA" id="ARBA00022645"/>
    </source>
</evidence>
<dbReference type="GO" id="GO:0008658">
    <property type="term" value="F:penicillin binding"/>
    <property type="evidence" value="ECO:0007669"/>
    <property type="project" value="InterPro"/>
</dbReference>
<evidence type="ECO:0000256" key="9">
    <source>
        <dbReference type="ARBA" id="ARBA00022960"/>
    </source>
</evidence>
<dbReference type="GO" id="GO:0071555">
    <property type="term" value="P:cell wall organization"/>
    <property type="evidence" value="ECO:0007669"/>
    <property type="project" value="UniProtKB-KW"/>
</dbReference>
<protein>
    <submittedName>
        <fullName evidence="17">Cell division protein FtsI [Peptidoglycan synthetase] (EC)</fullName>
        <ecNumber evidence="17">2.4.1.129</ecNumber>
    </submittedName>
</protein>
<dbReference type="GO" id="GO:0051301">
    <property type="term" value="P:cell division"/>
    <property type="evidence" value="ECO:0007669"/>
    <property type="project" value="UniProtKB-KW"/>
</dbReference>
<dbReference type="InterPro" id="IPR017790">
    <property type="entry name" value="Penicillin-binding_protein_2"/>
</dbReference>
<proteinExistence type="predicted"/>
<evidence type="ECO:0000259" key="16">
    <source>
        <dbReference type="Pfam" id="PF03717"/>
    </source>
</evidence>
<dbReference type="PANTHER" id="PTHR30627">
    <property type="entry name" value="PEPTIDOGLYCAN D,D-TRANSPEPTIDASE"/>
    <property type="match status" value="1"/>
</dbReference>
<organism evidence="17">
    <name type="scientific">uncultured Campylobacterales bacterium</name>
    <dbReference type="NCBI Taxonomy" id="352960"/>
    <lineage>
        <taxon>Bacteria</taxon>
        <taxon>Pseudomonadati</taxon>
        <taxon>Campylobacterota</taxon>
        <taxon>Epsilonproteobacteria</taxon>
        <taxon>Campylobacterales</taxon>
        <taxon>environmental samples</taxon>
    </lineage>
</organism>
<dbReference type="Pfam" id="PF00905">
    <property type="entry name" value="Transpeptidase"/>
    <property type="match status" value="1"/>
</dbReference>
<evidence type="ECO:0000313" key="17">
    <source>
        <dbReference type="EMBL" id="CAA6809168.1"/>
    </source>
</evidence>
<keyword evidence="6" id="KW-0645">Protease</keyword>
<evidence type="ECO:0000256" key="4">
    <source>
        <dbReference type="ARBA" id="ARBA00022519"/>
    </source>
</evidence>
<keyword evidence="8" id="KW-0378">Hydrolase</keyword>
<evidence type="ECO:0000256" key="13">
    <source>
        <dbReference type="ARBA" id="ARBA00023316"/>
    </source>
</evidence>
<dbReference type="PANTHER" id="PTHR30627:SF2">
    <property type="entry name" value="PEPTIDOGLYCAN D,D-TRANSPEPTIDASE MRDA"/>
    <property type="match status" value="1"/>
</dbReference>
<evidence type="ECO:0000256" key="7">
    <source>
        <dbReference type="ARBA" id="ARBA00022692"/>
    </source>
</evidence>
<evidence type="ECO:0000259" key="15">
    <source>
        <dbReference type="Pfam" id="PF00905"/>
    </source>
</evidence>
<dbReference type="GO" id="GO:0009002">
    <property type="term" value="F:serine-type D-Ala-D-Ala carboxypeptidase activity"/>
    <property type="evidence" value="ECO:0007669"/>
    <property type="project" value="InterPro"/>
</dbReference>
<dbReference type="Gene3D" id="3.90.1310.10">
    <property type="entry name" value="Penicillin-binding protein 2a (Domain 2)"/>
    <property type="match status" value="1"/>
</dbReference>
<name>A0A6S6SL24_9BACT</name>
<evidence type="ECO:0000256" key="11">
    <source>
        <dbReference type="ARBA" id="ARBA00022989"/>
    </source>
</evidence>
<gene>
    <name evidence="17" type="ORF">HELGO_WM17437</name>
</gene>
<evidence type="ECO:0000256" key="6">
    <source>
        <dbReference type="ARBA" id="ARBA00022670"/>
    </source>
</evidence>
<evidence type="ECO:0000256" key="14">
    <source>
        <dbReference type="SAM" id="Phobius"/>
    </source>
</evidence>
<dbReference type="GO" id="GO:0005886">
    <property type="term" value="C:plasma membrane"/>
    <property type="evidence" value="ECO:0007669"/>
    <property type="project" value="UniProtKB-SubCell"/>
</dbReference>
<dbReference type="Pfam" id="PF03717">
    <property type="entry name" value="PBP_dimer"/>
    <property type="match status" value="1"/>
</dbReference>
<evidence type="ECO:0000256" key="8">
    <source>
        <dbReference type="ARBA" id="ARBA00022801"/>
    </source>
</evidence>
<dbReference type="GO" id="GO:0016757">
    <property type="term" value="F:glycosyltransferase activity"/>
    <property type="evidence" value="ECO:0007669"/>
    <property type="project" value="UniProtKB-KW"/>
</dbReference>
<keyword evidence="17" id="KW-0328">Glycosyltransferase</keyword>
<keyword evidence="3" id="KW-1003">Cell membrane</keyword>
<dbReference type="InterPro" id="IPR005311">
    <property type="entry name" value="PBP_dimer"/>
</dbReference>
<dbReference type="EMBL" id="CACVAW010000035">
    <property type="protein sequence ID" value="CAA6809168.1"/>
    <property type="molecule type" value="Genomic_DNA"/>
</dbReference>
<dbReference type="Gene3D" id="3.30.1390.30">
    <property type="entry name" value="Penicillin-binding protein 2a, domain 3"/>
    <property type="match status" value="1"/>
</dbReference>
<keyword evidence="17" id="KW-0808">Transferase</keyword>
<sequence length="606" mass="69895">MKNRLKFVIFFMILVLTILIARLFHISVNKYDYYKQQAYNLTVHSEYIAPIRGMITDRYDNKLAVNKLGFAIYIKPNLRYKSRRDILKREVDFIVDIFDYLDKDKLIKTYLKKDSPYNHNYINIVNFIDYNDMLKNYTKFLSRANIKVKSTSKRFYPYKEVSSHVIGYVGKANNKDIQKNKTSKYTGYIGKNGLEKYYDAYLQDSVGKREIQVNALNIELKELAQTKPKKSNIRSTIDINLQSQISKMFNEENKSGVAIVMDISDGAILAAGSYPEYDLNTFVDGISHEEWNILRNDFDHPFINKIINGKYPPGSVIKMGVAASLLFNNITTKSETKDCNGSINVGKKQRTFRCWKDKKGHEKVDLTKALAQSCDVYFYENSLKLGINNMGKTLKRFGFGEYTGVDLWGESRGILPSRDWKKNRYKESWFMGDTVNTSIGQGYFLVTPLQVAKYMAVLINKKDITPHFIKAIDDEEIIFEQKEIFTKDEKQKLELLKEGMFGVANDKKGTAYWHLLNTPYQIGAKTGTAQVIGIPKDEKERMKEEELTYYHRSHAWMSTYGPFENPKYVVVVLVEHGGHGGSATGNIISNIYKYLDENKLPLLGNE</sequence>
<feature type="transmembrane region" description="Helical" evidence="14">
    <location>
        <begin position="7"/>
        <end position="28"/>
    </location>
</feature>
<evidence type="ECO:0000256" key="1">
    <source>
        <dbReference type="ARBA" id="ARBA00004167"/>
    </source>
</evidence>
<dbReference type="Gene3D" id="3.40.710.10">
    <property type="entry name" value="DD-peptidase/beta-lactamase superfamily"/>
    <property type="match status" value="1"/>
</dbReference>
<dbReference type="AlphaFoldDB" id="A0A6S6SL24"/>
<evidence type="ECO:0000256" key="3">
    <source>
        <dbReference type="ARBA" id="ARBA00022475"/>
    </source>
</evidence>
<evidence type="ECO:0000256" key="2">
    <source>
        <dbReference type="ARBA" id="ARBA00004236"/>
    </source>
</evidence>
<keyword evidence="5" id="KW-0121">Carboxypeptidase</keyword>
<keyword evidence="17" id="KW-0132">Cell division</keyword>
<dbReference type="GO" id="GO:0008360">
    <property type="term" value="P:regulation of cell shape"/>
    <property type="evidence" value="ECO:0007669"/>
    <property type="project" value="UniProtKB-KW"/>
</dbReference>
<keyword evidence="4" id="KW-0997">Cell inner membrane</keyword>
<dbReference type="InterPro" id="IPR050515">
    <property type="entry name" value="Beta-lactam/transpept"/>
</dbReference>